<keyword evidence="2" id="KW-1185">Reference proteome</keyword>
<evidence type="ECO:0000313" key="2">
    <source>
        <dbReference type="Proteomes" id="UP001221142"/>
    </source>
</evidence>
<name>A0AAD7C197_9AGAR</name>
<organism evidence="1 2">
    <name type="scientific">Roridomyces roridus</name>
    <dbReference type="NCBI Taxonomy" id="1738132"/>
    <lineage>
        <taxon>Eukaryota</taxon>
        <taxon>Fungi</taxon>
        <taxon>Dikarya</taxon>
        <taxon>Basidiomycota</taxon>
        <taxon>Agaricomycotina</taxon>
        <taxon>Agaricomycetes</taxon>
        <taxon>Agaricomycetidae</taxon>
        <taxon>Agaricales</taxon>
        <taxon>Marasmiineae</taxon>
        <taxon>Mycenaceae</taxon>
        <taxon>Roridomyces</taxon>
    </lineage>
</organism>
<dbReference type="EMBL" id="JARKIF010000006">
    <property type="protein sequence ID" value="KAJ7636521.1"/>
    <property type="molecule type" value="Genomic_DNA"/>
</dbReference>
<evidence type="ECO:0000313" key="1">
    <source>
        <dbReference type="EMBL" id="KAJ7636521.1"/>
    </source>
</evidence>
<proteinExistence type="predicted"/>
<sequence length="747" mass="83917">MAKIILVSPIACLEGPYRPVQSLKMVPEKLGPIQSCNLGRYGGSWGRTGGLIVEEQIARGLLSVRSPRGPGLVGWSLRKSESNASDAMDKLRNPVLRASAPIVDRHNITSTASIKSNFGSRRAMYIPSNMRLQPSNNIRPTGLYGAGGQVACAARFQNSTQIIVSNHDWKPTLRHTRRVTHPTAPCAKRRGHYICISQAVQRALTSSSMGPGPESPGDKDESTTYISVPLVGREPGTHNRDIRARSSLKLTTCRSRAGLSPVMSFISPRGRSLKVDFRRIPRGDIDLLRETRLEGNVVVAPGDRRRKYSARVRGMDSDVSVFIHEGSNAQEECNEYLGRHIFGLASYSDVYAAVVYDGQMTDLAVRSLRFGECFDNYIVQDADAYYLRRHRMRLIFLTQKTTFWIRRSTGRLCVEIAPKPSWIRCPAFRVPTGPWDISLPSNDPNLDDKVVRHLKFSQFHQICTFGLSSGFRELELPLTTTVNLGAISFVPCADYLTMKPRYDNPPPSPGSPIEQLDNWVEIAVLHRMQFVTRKSHWNVRYNIPKGWTCMKARDVYSTTVWVGFDHLDEHAETWLSQANHIFDRLQVGTGYEDYSLTSFRWPSDSWFWALDSLGDKRLTATQGEKLGFPQVWQRLSVGARSWTTRAYVALRQFHAAKGFDPGSQQIPIHLGYSLYHLPDEPGFAHEMDGSTGTVFRSFPPSWEETEDNWVEMMSMVEHGAEYSRLPDTAVEPVSGVSVSIPFPVAVH</sequence>
<protein>
    <submittedName>
        <fullName evidence="1">Uncharacterized protein</fullName>
    </submittedName>
</protein>
<reference evidence="1" key="1">
    <citation type="submission" date="2023-03" db="EMBL/GenBank/DDBJ databases">
        <title>Massive genome expansion in bonnet fungi (Mycena s.s.) driven by repeated elements and novel gene families across ecological guilds.</title>
        <authorList>
            <consortium name="Lawrence Berkeley National Laboratory"/>
            <person name="Harder C.B."/>
            <person name="Miyauchi S."/>
            <person name="Viragh M."/>
            <person name="Kuo A."/>
            <person name="Thoen E."/>
            <person name="Andreopoulos B."/>
            <person name="Lu D."/>
            <person name="Skrede I."/>
            <person name="Drula E."/>
            <person name="Henrissat B."/>
            <person name="Morin E."/>
            <person name="Kohler A."/>
            <person name="Barry K."/>
            <person name="LaButti K."/>
            <person name="Morin E."/>
            <person name="Salamov A."/>
            <person name="Lipzen A."/>
            <person name="Mereny Z."/>
            <person name="Hegedus B."/>
            <person name="Baldrian P."/>
            <person name="Stursova M."/>
            <person name="Weitz H."/>
            <person name="Taylor A."/>
            <person name="Grigoriev I.V."/>
            <person name="Nagy L.G."/>
            <person name="Martin F."/>
            <person name="Kauserud H."/>
        </authorList>
    </citation>
    <scope>NUCLEOTIDE SEQUENCE</scope>
    <source>
        <strain evidence="1">9284</strain>
    </source>
</reference>
<comment type="caution">
    <text evidence="1">The sequence shown here is derived from an EMBL/GenBank/DDBJ whole genome shotgun (WGS) entry which is preliminary data.</text>
</comment>
<accession>A0AAD7C197</accession>
<dbReference type="Proteomes" id="UP001221142">
    <property type="component" value="Unassembled WGS sequence"/>
</dbReference>
<dbReference type="AlphaFoldDB" id="A0AAD7C197"/>
<gene>
    <name evidence="1" type="ORF">FB45DRAFT_864553</name>
</gene>